<organism evidence="3 4">
    <name type="scientific">Stegodyphus mimosarum</name>
    <name type="common">African social velvet spider</name>
    <dbReference type="NCBI Taxonomy" id="407821"/>
    <lineage>
        <taxon>Eukaryota</taxon>
        <taxon>Metazoa</taxon>
        <taxon>Ecdysozoa</taxon>
        <taxon>Arthropoda</taxon>
        <taxon>Chelicerata</taxon>
        <taxon>Arachnida</taxon>
        <taxon>Araneae</taxon>
        <taxon>Araneomorphae</taxon>
        <taxon>Entelegynae</taxon>
        <taxon>Eresoidea</taxon>
        <taxon>Eresidae</taxon>
        <taxon>Stegodyphus</taxon>
    </lineage>
</organism>
<feature type="signal peptide" evidence="2">
    <location>
        <begin position="1"/>
        <end position="20"/>
    </location>
</feature>
<sequence>MLFFLLFSAIQICSPDVVLGKATFADCGSANKKVTINSGSVKPDPILYPGNVSVTADVDVTQDLPSAGLKMQLNLTKLEPREMQRIRCL</sequence>
<dbReference type="InterPro" id="IPR036846">
    <property type="entry name" value="GM2-AP_sf"/>
</dbReference>
<feature type="non-terminal residue" evidence="3">
    <location>
        <position position="89"/>
    </location>
</feature>
<gene>
    <name evidence="3" type="ORF">X975_21288</name>
</gene>
<evidence type="ECO:0000313" key="3">
    <source>
        <dbReference type="EMBL" id="KFM60578.1"/>
    </source>
</evidence>
<dbReference type="Proteomes" id="UP000054359">
    <property type="component" value="Unassembled WGS sequence"/>
</dbReference>
<accession>A0A087T639</accession>
<evidence type="ECO:0000313" key="4">
    <source>
        <dbReference type="Proteomes" id="UP000054359"/>
    </source>
</evidence>
<dbReference type="AlphaFoldDB" id="A0A087T639"/>
<proteinExistence type="predicted"/>
<dbReference type="SUPFAM" id="SSF63707">
    <property type="entry name" value="Ganglioside M2 (gm2) activator"/>
    <property type="match status" value="1"/>
</dbReference>
<dbReference type="Gene3D" id="2.70.220.10">
    <property type="entry name" value="Ganglioside GM2 activator"/>
    <property type="match status" value="1"/>
</dbReference>
<keyword evidence="1 2" id="KW-0732">Signal</keyword>
<evidence type="ECO:0000256" key="1">
    <source>
        <dbReference type="ARBA" id="ARBA00022729"/>
    </source>
</evidence>
<protein>
    <recommendedName>
        <fullName evidence="5">MD-2-related lipid-recognition domain-containing protein</fullName>
    </recommendedName>
</protein>
<reference evidence="3 4" key="1">
    <citation type="submission" date="2013-11" db="EMBL/GenBank/DDBJ databases">
        <title>Genome sequencing of Stegodyphus mimosarum.</title>
        <authorList>
            <person name="Bechsgaard J."/>
        </authorList>
    </citation>
    <scope>NUCLEOTIDE SEQUENCE [LARGE SCALE GENOMIC DNA]</scope>
</reference>
<name>A0A087T639_STEMI</name>
<dbReference type="EMBL" id="KK113604">
    <property type="protein sequence ID" value="KFM60578.1"/>
    <property type="molecule type" value="Genomic_DNA"/>
</dbReference>
<evidence type="ECO:0000256" key="2">
    <source>
        <dbReference type="SAM" id="SignalP"/>
    </source>
</evidence>
<keyword evidence="4" id="KW-1185">Reference proteome</keyword>
<dbReference type="OrthoDB" id="6409159at2759"/>
<evidence type="ECO:0008006" key="5">
    <source>
        <dbReference type="Google" id="ProtNLM"/>
    </source>
</evidence>
<feature type="chain" id="PRO_5001829339" description="MD-2-related lipid-recognition domain-containing protein" evidence="2">
    <location>
        <begin position="21"/>
        <end position="89"/>
    </location>
</feature>